<keyword evidence="2" id="KW-0732">Signal</keyword>
<organism evidence="3 4">
    <name type="scientific">Periplaneta americana</name>
    <name type="common">American cockroach</name>
    <name type="synonym">Blatta americana</name>
    <dbReference type="NCBI Taxonomy" id="6978"/>
    <lineage>
        <taxon>Eukaryota</taxon>
        <taxon>Metazoa</taxon>
        <taxon>Ecdysozoa</taxon>
        <taxon>Arthropoda</taxon>
        <taxon>Hexapoda</taxon>
        <taxon>Insecta</taxon>
        <taxon>Pterygota</taxon>
        <taxon>Neoptera</taxon>
        <taxon>Polyneoptera</taxon>
        <taxon>Dictyoptera</taxon>
        <taxon>Blattodea</taxon>
        <taxon>Blattoidea</taxon>
        <taxon>Blattidae</taxon>
        <taxon>Blattinae</taxon>
        <taxon>Periplaneta</taxon>
    </lineage>
</organism>
<name>A0ABQ8TBB0_PERAM</name>
<protein>
    <submittedName>
        <fullName evidence="3">Uncharacterized protein</fullName>
    </submittedName>
</protein>
<feature type="region of interest" description="Disordered" evidence="1">
    <location>
        <begin position="285"/>
        <end position="329"/>
    </location>
</feature>
<dbReference type="Proteomes" id="UP001148838">
    <property type="component" value="Unassembled WGS sequence"/>
</dbReference>
<keyword evidence="4" id="KW-1185">Reference proteome</keyword>
<feature type="compositionally biased region" description="Acidic residues" evidence="1">
    <location>
        <begin position="204"/>
        <end position="213"/>
    </location>
</feature>
<feature type="compositionally biased region" description="Polar residues" evidence="1">
    <location>
        <begin position="214"/>
        <end position="225"/>
    </location>
</feature>
<dbReference type="EMBL" id="JAJSOF020000013">
    <property type="protein sequence ID" value="KAJ4443251.1"/>
    <property type="molecule type" value="Genomic_DNA"/>
</dbReference>
<feature type="signal peptide" evidence="2">
    <location>
        <begin position="1"/>
        <end position="21"/>
    </location>
</feature>
<feature type="compositionally biased region" description="Polar residues" evidence="1">
    <location>
        <begin position="295"/>
        <end position="305"/>
    </location>
</feature>
<evidence type="ECO:0000313" key="3">
    <source>
        <dbReference type="EMBL" id="KAJ4443251.1"/>
    </source>
</evidence>
<evidence type="ECO:0000256" key="2">
    <source>
        <dbReference type="SAM" id="SignalP"/>
    </source>
</evidence>
<feature type="region of interest" description="Disordered" evidence="1">
    <location>
        <begin position="204"/>
        <end position="239"/>
    </location>
</feature>
<feature type="compositionally biased region" description="Low complexity" evidence="1">
    <location>
        <begin position="312"/>
        <end position="329"/>
    </location>
</feature>
<proteinExistence type="predicted"/>
<comment type="caution">
    <text evidence="3">The sequence shown here is derived from an EMBL/GenBank/DDBJ whole genome shotgun (WGS) entry which is preliminary data.</text>
</comment>
<gene>
    <name evidence="3" type="ORF">ANN_04919</name>
</gene>
<feature type="chain" id="PRO_5047441998" evidence="2">
    <location>
        <begin position="22"/>
        <end position="467"/>
    </location>
</feature>
<evidence type="ECO:0000313" key="4">
    <source>
        <dbReference type="Proteomes" id="UP001148838"/>
    </source>
</evidence>
<accession>A0ABQ8TBB0</accession>
<evidence type="ECO:0000256" key="1">
    <source>
        <dbReference type="SAM" id="MobiDB-lite"/>
    </source>
</evidence>
<sequence>MQRPLIIAAILTLLCYQSCVCRPTNNRVGNSRDELSWRALLLVDPDTAPKPRNEEGKRRRITPKSVFIAPAFSGGSPLPDCAEGYRADSMGRCVKLVQLNHAAQLEFLLQRLNAMYASPVVRRGYEDLTTSDSQSGPLHVSIPLEIPPEPEEETKESVEVAVVMADVFKDGIKNNNEKSEVDKPQTIVAVWNVGKNGSSLEEVENASDLDEQIDTQQSDKSNTTKYEIVNDRENGTTPKAKPAFVEDEELLSTAPTTILLPEGDVESFPEKVKTQGSAMDLLEEVSDISSEDGRTGNTSRRNASNTEHKRQTTTTESTTSTEIEQITTETVMKKPNTPTESDEIQVAMETKVGLESTTQRGFVRFPTERNSLSDEDRIETEGVRQNLVRFPQPWDYAMPSLPFSPSEIQQRQTFWWLPPGWRLDPTRHQPMLIRFWARMPLLRDQHSDTADGYHDFYSDRRRRPLVY</sequence>
<reference evidence="3 4" key="1">
    <citation type="journal article" date="2022" name="Allergy">
        <title>Genome assembly and annotation of Periplaneta americana reveal a comprehensive cockroach allergen profile.</title>
        <authorList>
            <person name="Wang L."/>
            <person name="Xiong Q."/>
            <person name="Saelim N."/>
            <person name="Wang L."/>
            <person name="Nong W."/>
            <person name="Wan A.T."/>
            <person name="Shi M."/>
            <person name="Liu X."/>
            <person name="Cao Q."/>
            <person name="Hui J.H.L."/>
            <person name="Sookrung N."/>
            <person name="Leung T.F."/>
            <person name="Tungtrongchitr A."/>
            <person name="Tsui S.K.W."/>
        </authorList>
    </citation>
    <scope>NUCLEOTIDE SEQUENCE [LARGE SCALE GENOMIC DNA]</scope>
    <source>
        <strain evidence="3">PWHHKU_190912</strain>
    </source>
</reference>